<dbReference type="GO" id="GO:0000145">
    <property type="term" value="C:exocyst"/>
    <property type="evidence" value="ECO:0007669"/>
    <property type="project" value="InterPro"/>
</dbReference>
<dbReference type="AlphaFoldDB" id="A0A6L5BAA4"/>
<organism evidence="7 8">
    <name type="scientific">Apium graveolens</name>
    <name type="common">Celery</name>
    <dbReference type="NCBI Taxonomy" id="4045"/>
    <lineage>
        <taxon>Eukaryota</taxon>
        <taxon>Viridiplantae</taxon>
        <taxon>Streptophyta</taxon>
        <taxon>Embryophyta</taxon>
        <taxon>Tracheophyta</taxon>
        <taxon>Spermatophyta</taxon>
        <taxon>Magnoliopsida</taxon>
        <taxon>eudicotyledons</taxon>
        <taxon>Gunneridae</taxon>
        <taxon>Pentapetalae</taxon>
        <taxon>asterids</taxon>
        <taxon>campanulids</taxon>
        <taxon>Apiales</taxon>
        <taxon>Apiaceae</taxon>
        <taxon>Apioideae</taxon>
        <taxon>apioid superclade</taxon>
        <taxon>Apieae</taxon>
        <taxon>Apium</taxon>
    </lineage>
</organism>
<dbReference type="PANTHER" id="PTHR12542">
    <property type="entry name" value="EXOCYST COMPLEX PROTEIN EXO70"/>
    <property type="match status" value="1"/>
</dbReference>
<comment type="caution">
    <text evidence="7">The sequence shown here is derived from an EMBL/GenBank/DDBJ whole genome shotgun (WGS) entry which is preliminary data.</text>
</comment>
<comment type="similarity">
    <text evidence="1 3">Belongs to the EXO70 family.</text>
</comment>
<sequence length="650" mass="74266">MEENRSVVPSLEGDENLIAAAQHIVKALETNKNLTNDARKPSVELGTQLSSISKAPENKEEDLSDIKKRLNLIHDKVMNWEVDGKQMMIWDCGPDEANDHVKAVDEARRLAESLESLSLNKDSEENALARKAHEVLQTAMTRLEKELKHILFQNKQSVEFRSSEEDTLDDVSIISFGDDSVDDELQRDSVSRGAEEYIINLIHRDVIPDLRCIVNLMFDSKYGRECSQAFISVRKDALDDCLFILEVEKFSIDDILRMEWGTCNSKIRRWIQAIKIFVRVYLASEKWLVDQVFGELESVSAICFAESSKASMMQLLNFAEAIAVSPHQPEKLHRIFDMYEVLADLIPDIDTLYSDETGLNIKSECQDVLKRLGDCAKATFLDFKSAVASNVSTSAFAGGGIHHLTRYVMNYLRTLTDYSNSLSSLLRDNDTDDPASSSPDSNQATEEDNSVNSPHYLSPIAVHFRSLTSILERNLIDNSKLYKDNSLGCLFLMNNIHYMAEKAKNSELRTILGDDWICKHNWKFQHHAMDYERGTWSSILSLLKDEGLYNSRSNSISKTLLKERLQSFNLAFEDVYKNQTGWTIPDIQLRDDLRISTSLKVIQAYRTFVGRHTNHISDKHIKYTADDLENHLMDLFEGFPRSLQHSFHRK</sequence>
<dbReference type="InterPro" id="IPR004140">
    <property type="entry name" value="Exo70"/>
</dbReference>
<dbReference type="PANTHER" id="PTHR12542:SF49">
    <property type="entry name" value="EXOCYST SUBUNIT EXO70 FAMILY PROTEIN"/>
    <property type="match status" value="1"/>
</dbReference>
<dbReference type="EMBL" id="WRXP01000623">
    <property type="protein sequence ID" value="KAF1002679.1"/>
    <property type="molecule type" value="Genomic_DNA"/>
</dbReference>
<dbReference type="Proteomes" id="UP000593563">
    <property type="component" value="Unassembled WGS sequence"/>
</dbReference>
<evidence type="ECO:0000259" key="6">
    <source>
        <dbReference type="Pfam" id="PF03081"/>
    </source>
</evidence>
<feature type="region of interest" description="Disordered" evidence="5">
    <location>
        <begin position="428"/>
        <end position="454"/>
    </location>
</feature>
<keyword evidence="2 3" id="KW-0813">Transport</keyword>
<name>A0A6L5BAA4_APIGR</name>
<feature type="domain" description="Exocyst complex subunit Exo70 C-terminal" evidence="6">
    <location>
        <begin position="269"/>
        <end position="633"/>
    </location>
</feature>
<evidence type="ECO:0000256" key="1">
    <source>
        <dbReference type="ARBA" id="ARBA00006756"/>
    </source>
</evidence>
<evidence type="ECO:0000256" key="4">
    <source>
        <dbReference type="SAM" id="Coils"/>
    </source>
</evidence>
<feature type="coiled-coil region" evidence="4">
    <location>
        <begin position="107"/>
        <end position="146"/>
    </location>
</feature>
<dbReference type="GO" id="GO:0006887">
    <property type="term" value="P:exocytosis"/>
    <property type="evidence" value="ECO:0007669"/>
    <property type="project" value="UniProtKB-KW"/>
</dbReference>
<proteinExistence type="inferred from homology"/>
<keyword evidence="3" id="KW-0653">Protein transport</keyword>
<comment type="function">
    <text evidence="3">Component of the exocyst complex.</text>
</comment>
<evidence type="ECO:0000256" key="3">
    <source>
        <dbReference type="RuleBase" id="RU365026"/>
    </source>
</evidence>
<dbReference type="Pfam" id="PF03081">
    <property type="entry name" value="Exo70_C"/>
    <property type="match status" value="1"/>
</dbReference>
<dbReference type="InterPro" id="IPR046364">
    <property type="entry name" value="Exo70_C"/>
</dbReference>
<reference evidence="7" key="1">
    <citation type="submission" date="2020-01" db="EMBL/GenBank/DDBJ databases">
        <title>The Celery Genome Sequence Reveals Sequential Paleo-tetraploidization, Resistance Gene Elimination, Karyotype Evolution, and Functional Innovation in Apiales.</title>
        <authorList>
            <person name="Song X."/>
        </authorList>
    </citation>
    <scope>NUCLEOTIDE SEQUENCE</scope>
    <source>
        <tissue evidence="7">Leaf</tissue>
    </source>
</reference>
<evidence type="ECO:0000256" key="5">
    <source>
        <dbReference type="SAM" id="MobiDB-lite"/>
    </source>
</evidence>
<evidence type="ECO:0000256" key="2">
    <source>
        <dbReference type="ARBA" id="ARBA00022448"/>
    </source>
</evidence>
<keyword evidence="3" id="KW-0268">Exocytosis</keyword>
<feature type="region of interest" description="Disordered" evidence="5">
    <location>
        <begin position="38"/>
        <end position="60"/>
    </location>
</feature>
<dbReference type="SUPFAM" id="SSF74788">
    <property type="entry name" value="Cullin repeat-like"/>
    <property type="match status" value="1"/>
</dbReference>
<gene>
    <name evidence="7" type="ORF">AG4045_002763</name>
</gene>
<accession>A0A6L5BAA4</accession>
<dbReference type="InterPro" id="IPR016159">
    <property type="entry name" value="Cullin_repeat-like_dom_sf"/>
</dbReference>
<dbReference type="Gene3D" id="1.20.1280.170">
    <property type="entry name" value="Exocyst complex component Exo70"/>
    <property type="match status" value="1"/>
</dbReference>
<protein>
    <recommendedName>
        <fullName evidence="3">Exocyst subunit Exo70 family protein</fullName>
    </recommendedName>
</protein>
<dbReference type="GO" id="GO:0005546">
    <property type="term" value="F:phosphatidylinositol-4,5-bisphosphate binding"/>
    <property type="evidence" value="ECO:0007669"/>
    <property type="project" value="InterPro"/>
</dbReference>
<evidence type="ECO:0000313" key="7">
    <source>
        <dbReference type="EMBL" id="KAF1002679.1"/>
    </source>
</evidence>
<evidence type="ECO:0000313" key="8">
    <source>
        <dbReference type="Proteomes" id="UP000593563"/>
    </source>
</evidence>
<dbReference type="Pfam" id="PF20669">
    <property type="entry name" value="Exo70_N"/>
    <property type="match status" value="1"/>
</dbReference>
<keyword evidence="8" id="KW-1185">Reference proteome</keyword>
<dbReference type="GO" id="GO:0015031">
    <property type="term" value="P:protein transport"/>
    <property type="evidence" value="ECO:0007669"/>
    <property type="project" value="UniProtKB-KW"/>
</dbReference>
<keyword evidence="4" id="KW-0175">Coiled coil</keyword>